<sequence length="85" mass="9258">MIVSFISFEAGPVNSRYTPHGQPPADFGYMLGTTTTATHTFADAPALDIILVPGGTGTQTLVERDPEDHRSREIEDFLQCRGECC</sequence>
<keyword evidence="2" id="KW-1185">Reference proteome</keyword>
<dbReference type="SUPFAM" id="SSF52317">
    <property type="entry name" value="Class I glutamine amidotransferase-like"/>
    <property type="match status" value="1"/>
</dbReference>
<gene>
    <name evidence="1" type="ORF">PG986_008613</name>
</gene>
<reference evidence="1 2" key="1">
    <citation type="submission" date="2023-01" db="EMBL/GenBank/DDBJ databases">
        <title>Analysis of 21 Apiospora genomes using comparative genomics revels a genus with tremendous synthesis potential of carbohydrate active enzymes and secondary metabolites.</title>
        <authorList>
            <person name="Sorensen T."/>
        </authorList>
    </citation>
    <scope>NUCLEOTIDE SEQUENCE [LARGE SCALE GENOMIC DNA]</scope>
    <source>
        <strain evidence="1 2">CBS 24483</strain>
    </source>
</reference>
<dbReference type="Gene3D" id="3.40.50.880">
    <property type="match status" value="1"/>
</dbReference>
<evidence type="ECO:0000313" key="2">
    <source>
        <dbReference type="Proteomes" id="UP001391051"/>
    </source>
</evidence>
<dbReference type="Proteomes" id="UP001391051">
    <property type="component" value="Unassembled WGS sequence"/>
</dbReference>
<comment type="caution">
    <text evidence="1">The sequence shown here is derived from an EMBL/GenBank/DDBJ whole genome shotgun (WGS) entry which is preliminary data.</text>
</comment>
<dbReference type="RefSeq" id="XP_066697233.1">
    <property type="nucleotide sequence ID" value="XM_066844835.1"/>
</dbReference>
<dbReference type="InterPro" id="IPR029062">
    <property type="entry name" value="Class_I_gatase-like"/>
</dbReference>
<dbReference type="EMBL" id="JAQQWE010000006">
    <property type="protein sequence ID" value="KAK7947727.1"/>
    <property type="molecule type" value="Genomic_DNA"/>
</dbReference>
<evidence type="ECO:0008006" key="3">
    <source>
        <dbReference type="Google" id="ProtNLM"/>
    </source>
</evidence>
<name>A0ABR1Q626_9PEZI</name>
<accession>A0ABR1Q626</accession>
<organism evidence="1 2">
    <name type="scientific">Apiospora aurea</name>
    <dbReference type="NCBI Taxonomy" id="335848"/>
    <lineage>
        <taxon>Eukaryota</taxon>
        <taxon>Fungi</taxon>
        <taxon>Dikarya</taxon>
        <taxon>Ascomycota</taxon>
        <taxon>Pezizomycotina</taxon>
        <taxon>Sordariomycetes</taxon>
        <taxon>Xylariomycetidae</taxon>
        <taxon>Amphisphaeriales</taxon>
        <taxon>Apiosporaceae</taxon>
        <taxon>Apiospora</taxon>
    </lineage>
</organism>
<protein>
    <recommendedName>
        <fullName evidence="3">DJ-1/PfpI domain-containing protein</fullName>
    </recommendedName>
</protein>
<dbReference type="GeneID" id="92077897"/>
<proteinExistence type="predicted"/>
<evidence type="ECO:0000313" key="1">
    <source>
        <dbReference type="EMBL" id="KAK7947727.1"/>
    </source>
</evidence>